<keyword evidence="1" id="KW-0472">Membrane</keyword>
<proteinExistence type="predicted"/>
<accession>A0A561EWY8</accession>
<keyword evidence="1" id="KW-0812">Transmembrane</keyword>
<dbReference type="InterPro" id="IPR048202">
    <property type="entry name" value="SCO1860-like"/>
</dbReference>
<dbReference type="AlphaFoldDB" id="A0A561EWY8"/>
<protein>
    <recommendedName>
        <fullName evidence="5">LPXTG-motif cell wall-anchored protein</fullName>
    </recommendedName>
</protein>
<organism evidence="3 4">
    <name type="scientific">Kitasatospora atroaurantiaca</name>
    <dbReference type="NCBI Taxonomy" id="285545"/>
    <lineage>
        <taxon>Bacteria</taxon>
        <taxon>Bacillati</taxon>
        <taxon>Actinomycetota</taxon>
        <taxon>Actinomycetes</taxon>
        <taxon>Kitasatosporales</taxon>
        <taxon>Streptomycetaceae</taxon>
        <taxon>Kitasatospora</taxon>
    </lineage>
</organism>
<dbReference type="Proteomes" id="UP000318416">
    <property type="component" value="Unassembled WGS sequence"/>
</dbReference>
<keyword evidence="1" id="KW-1133">Transmembrane helix</keyword>
<evidence type="ECO:0000313" key="3">
    <source>
        <dbReference type="EMBL" id="TWE20119.1"/>
    </source>
</evidence>
<gene>
    <name evidence="3" type="ORF">FB465_5261</name>
</gene>
<evidence type="ECO:0008006" key="5">
    <source>
        <dbReference type="Google" id="ProtNLM"/>
    </source>
</evidence>
<evidence type="ECO:0000256" key="2">
    <source>
        <dbReference type="SAM" id="SignalP"/>
    </source>
</evidence>
<dbReference type="OrthoDB" id="3853778at2"/>
<feature type="transmembrane region" description="Helical" evidence="1">
    <location>
        <begin position="272"/>
        <end position="290"/>
    </location>
</feature>
<dbReference type="NCBIfam" id="NF041527">
    <property type="entry name" value="SCO1860_LAETG"/>
    <property type="match status" value="1"/>
</dbReference>
<name>A0A561EWY8_9ACTN</name>
<feature type="chain" id="PRO_5021950550" description="LPXTG-motif cell wall-anchored protein" evidence="2">
    <location>
        <begin position="29"/>
        <end position="300"/>
    </location>
</feature>
<evidence type="ECO:0000313" key="4">
    <source>
        <dbReference type="Proteomes" id="UP000318416"/>
    </source>
</evidence>
<reference evidence="3 4" key="1">
    <citation type="submission" date="2019-06" db="EMBL/GenBank/DDBJ databases">
        <title>Sequencing the genomes of 1000 actinobacteria strains.</title>
        <authorList>
            <person name="Klenk H.-P."/>
        </authorList>
    </citation>
    <scope>NUCLEOTIDE SEQUENCE [LARGE SCALE GENOMIC DNA]</scope>
    <source>
        <strain evidence="3 4">DSM 41649</strain>
    </source>
</reference>
<evidence type="ECO:0000256" key="1">
    <source>
        <dbReference type="SAM" id="Phobius"/>
    </source>
</evidence>
<comment type="caution">
    <text evidence="3">The sequence shown here is derived from an EMBL/GenBank/DDBJ whole genome shotgun (WGS) entry which is preliminary data.</text>
</comment>
<sequence length="300" mass="29783">MSVLRSTAAAGLAATALAVTLPVSVAHAAGPAPSPGRARAVTAEVALDVSLLNKTLDVPVDIALNKVESPAHRADAMLTAKVDGVDQGRPVTLVKADVGKSTTRADGHGTAASVQLVGADVHAPGMPLTTLLGLEALSAEVTCPVDGQPTAKVTSPARITVLGKSVALGLNGPTHVEVPAVGSVDIQFSKRTTTSTTAAASALEVQVDVNPLKLNVAKVTGTITVASVSCEKPVPAATPPASPSAATTAARAVTAGDTEALASTGSSGTGTVLAAAGTLLAVGAVALRMTRRRRTHARRH</sequence>
<feature type="signal peptide" evidence="2">
    <location>
        <begin position="1"/>
        <end position="28"/>
    </location>
</feature>
<keyword evidence="2" id="KW-0732">Signal</keyword>
<dbReference type="RefSeq" id="WP_145794293.1">
    <property type="nucleotide sequence ID" value="NZ_BAAABR010000060.1"/>
</dbReference>
<keyword evidence="4" id="KW-1185">Reference proteome</keyword>
<dbReference type="EMBL" id="VIVR01000001">
    <property type="protein sequence ID" value="TWE20119.1"/>
    <property type="molecule type" value="Genomic_DNA"/>
</dbReference>